<dbReference type="STRING" id="61595.SAMN05421644_1552"/>
<dbReference type="Proteomes" id="UP000198672">
    <property type="component" value="Unassembled WGS sequence"/>
</dbReference>
<dbReference type="AlphaFoldDB" id="A0A1H3JAL1"/>
<accession>A0A1H3JAL1</accession>
<evidence type="ECO:0000313" key="1">
    <source>
        <dbReference type="EMBL" id="SDY36966.1"/>
    </source>
</evidence>
<dbReference type="EMBL" id="FNOW01000055">
    <property type="protein sequence ID" value="SDY36966.1"/>
    <property type="molecule type" value="Genomic_DNA"/>
</dbReference>
<protein>
    <submittedName>
        <fullName evidence="1">Late competence development protein ComFB</fullName>
    </submittedName>
</protein>
<name>A0A1H3JAL1_ALLWA</name>
<keyword evidence="2" id="KW-1185">Reference proteome</keyword>
<dbReference type="OrthoDB" id="5895647at2"/>
<dbReference type="RefSeq" id="WP_091335157.1">
    <property type="nucleotide sequence ID" value="NZ_FNOW01000055.1"/>
</dbReference>
<gene>
    <name evidence="1" type="ORF">SAMN05421644_1552</name>
</gene>
<evidence type="ECO:0000313" key="2">
    <source>
        <dbReference type="Proteomes" id="UP000198672"/>
    </source>
</evidence>
<organism evidence="1 2">
    <name type="scientific">Allochromatium warmingii</name>
    <name type="common">Chromatium warmingii</name>
    <dbReference type="NCBI Taxonomy" id="61595"/>
    <lineage>
        <taxon>Bacteria</taxon>
        <taxon>Pseudomonadati</taxon>
        <taxon>Pseudomonadota</taxon>
        <taxon>Gammaproteobacteria</taxon>
        <taxon>Chromatiales</taxon>
        <taxon>Chromatiaceae</taxon>
        <taxon>Allochromatium</taxon>
    </lineage>
</organism>
<sequence>MLTSIQNYYEQLVMEAIHDVLAGREEAQDAEFVADLACVALNRLPARYIRHCVDLWSHISDDERLLMHQEVIAAVTTALATIRRRQRS</sequence>
<proteinExistence type="predicted"/>
<dbReference type="Pfam" id="PF10719">
    <property type="entry name" value="ComFB"/>
    <property type="match status" value="1"/>
</dbReference>
<dbReference type="InterPro" id="IPR019657">
    <property type="entry name" value="ComFB"/>
</dbReference>
<reference evidence="2" key="1">
    <citation type="submission" date="2016-10" db="EMBL/GenBank/DDBJ databases">
        <authorList>
            <person name="Varghese N."/>
            <person name="Submissions S."/>
        </authorList>
    </citation>
    <scope>NUCLEOTIDE SEQUENCE [LARGE SCALE GENOMIC DNA]</scope>
    <source>
        <strain evidence="2">DSM 173</strain>
    </source>
</reference>